<feature type="domain" description="Pili assembly chaperone N-terminal" evidence="9">
    <location>
        <begin position="20"/>
        <end position="148"/>
    </location>
</feature>
<dbReference type="Proteomes" id="UP000254785">
    <property type="component" value="Unassembled WGS sequence"/>
</dbReference>
<keyword evidence="6 8" id="KW-0143">Chaperone</keyword>
<dbReference type="FunFam" id="2.60.40.10:FF:000458">
    <property type="entry name" value="Molecular chaperone FimC"/>
    <property type="match status" value="1"/>
</dbReference>
<proteinExistence type="inferred from homology"/>
<keyword evidence="11" id="KW-0614">Plasmid</keyword>
<evidence type="ECO:0000259" key="10">
    <source>
        <dbReference type="Pfam" id="PF02753"/>
    </source>
</evidence>
<dbReference type="PANTHER" id="PTHR30251:SF2">
    <property type="entry name" value="FIMBRIAL CHAPERONE YADV-RELATED"/>
    <property type="match status" value="1"/>
</dbReference>
<evidence type="ECO:0000256" key="7">
    <source>
        <dbReference type="ARBA" id="ARBA00023319"/>
    </source>
</evidence>
<protein>
    <submittedName>
        <fullName evidence="12">F17-like fimbrial chaperone</fullName>
    </submittedName>
    <submittedName>
        <fullName evidence="11">Fimbria/pilus periplasmic chaperone</fullName>
    </submittedName>
</protein>
<dbReference type="Proteomes" id="UP000514754">
    <property type="component" value="Plasmid pRHB10-C12_2"/>
</dbReference>
<dbReference type="PANTHER" id="PTHR30251">
    <property type="entry name" value="PILUS ASSEMBLY CHAPERONE"/>
    <property type="match status" value="1"/>
</dbReference>
<dbReference type="InterPro" id="IPR050643">
    <property type="entry name" value="Periplasmic_pilus_chap"/>
</dbReference>
<evidence type="ECO:0000313" key="13">
    <source>
        <dbReference type="Proteomes" id="UP000254785"/>
    </source>
</evidence>
<keyword evidence="7" id="KW-0393">Immunoglobulin domain</keyword>
<evidence type="ECO:0000256" key="6">
    <source>
        <dbReference type="ARBA" id="ARBA00023186"/>
    </source>
</evidence>
<keyword evidence="5" id="KW-0574">Periplasm</keyword>
<reference evidence="11 14" key="2">
    <citation type="submission" date="2020-06" db="EMBL/GenBank/DDBJ databases">
        <title>REHAB project genomes.</title>
        <authorList>
            <person name="Shaw L.P."/>
        </authorList>
    </citation>
    <scope>NUCLEOTIDE SEQUENCE [LARGE SCALE GENOMIC DNA]</scope>
    <source>
        <strain evidence="11 14">RHB10-C12</strain>
        <plasmid evidence="14">prhb10-c12_2</plasmid>
        <plasmid evidence="11">pRHB10-C12_2</plasmid>
    </source>
</reference>
<dbReference type="SUPFAM" id="SSF49584">
    <property type="entry name" value="Periplasmic chaperone C-domain"/>
    <property type="match status" value="1"/>
</dbReference>
<evidence type="ECO:0000259" key="9">
    <source>
        <dbReference type="Pfam" id="PF00345"/>
    </source>
</evidence>
<sequence>MKHILLFIFTVLLSLPSYGSVVIMGTRVIYPAEQKSINVRLNNGDSTPSLIQAWLDTGDPSSPPDSVRVPFIITPPVFRVEPLSGQTMRIMYTGEKLPADRESLFWLNVLDIPAKPSFAGKSEKAQGYNYLQFAVRSRIKFFFRPDGLPFSPDDAYKKVTWQLTGGDTLQASNPTPYFITFSTVSVGQGAQKVSSTQGGMAAPFSSVTFRLKQKVSPSGKVEWTVVNDNGGYQKGESVVK</sequence>
<evidence type="ECO:0000256" key="5">
    <source>
        <dbReference type="ARBA" id="ARBA00022764"/>
    </source>
</evidence>
<evidence type="ECO:0000313" key="11">
    <source>
        <dbReference type="EMBL" id="QMO43811.1"/>
    </source>
</evidence>
<dbReference type="EMBL" id="CP057907">
    <property type="protein sequence ID" value="QMO43811.1"/>
    <property type="molecule type" value="Genomic_DNA"/>
</dbReference>
<dbReference type="InterPro" id="IPR016148">
    <property type="entry name" value="Pili_assmbl_chaperone_C"/>
</dbReference>
<dbReference type="Pfam" id="PF00345">
    <property type="entry name" value="PapD_N"/>
    <property type="match status" value="1"/>
</dbReference>
<dbReference type="AlphaFoldDB" id="A0A376Y304"/>
<dbReference type="InterPro" id="IPR001829">
    <property type="entry name" value="Pili_assmbl_chaperone_bac"/>
</dbReference>
<dbReference type="PRINTS" id="PR00969">
    <property type="entry name" value="CHAPERONPILI"/>
</dbReference>
<evidence type="ECO:0000256" key="2">
    <source>
        <dbReference type="ARBA" id="ARBA00007399"/>
    </source>
</evidence>
<dbReference type="GO" id="GO:0030288">
    <property type="term" value="C:outer membrane-bounded periplasmic space"/>
    <property type="evidence" value="ECO:0007669"/>
    <property type="project" value="InterPro"/>
</dbReference>
<name>A0A376Y304_ECOLX</name>
<dbReference type="Pfam" id="PF02753">
    <property type="entry name" value="PapD_C"/>
    <property type="match status" value="1"/>
</dbReference>
<comment type="similarity">
    <text evidence="2 8">Belongs to the periplasmic pilus chaperone family.</text>
</comment>
<dbReference type="PROSITE" id="PS00635">
    <property type="entry name" value="PILI_CHAPERONE"/>
    <property type="match status" value="1"/>
</dbReference>
<evidence type="ECO:0000256" key="1">
    <source>
        <dbReference type="ARBA" id="ARBA00004418"/>
    </source>
</evidence>
<dbReference type="EMBL" id="UGDC01000003">
    <property type="protein sequence ID" value="STJ78766.1"/>
    <property type="molecule type" value="Genomic_DNA"/>
</dbReference>
<geneLocation type="plasmid" evidence="11">
    <name>pRHB10-C12_2</name>
</geneLocation>
<geneLocation type="plasmid" evidence="14">
    <name>prhb10-c12_2</name>
</geneLocation>
<reference evidence="12 13" key="1">
    <citation type="submission" date="2018-06" db="EMBL/GenBank/DDBJ databases">
        <authorList>
            <consortium name="Pathogen Informatics"/>
            <person name="Doyle S."/>
        </authorList>
    </citation>
    <scope>NUCLEOTIDE SEQUENCE [LARGE SCALE GENOMIC DNA]</scope>
    <source>
        <strain evidence="12 13">NCTC9117</strain>
    </source>
</reference>
<dbReference type="Gene3D" id="2.60.40.10">
    <property type="entry name" value="Immunoglobulins"/>
    <property type="match status" value="2"/>
</dbReference>
<dbReference type="GO" id="GO:0071555">
    <property type="term" value="P:cell wall organization"/>
    <property type="evidence" value="ECO:0007669"/>
    <property type="project" value="InterPro"/>
</dbReference>
<evidence type="ECO:0000313" key="12">
    <source>
        <dbReference type="EMBL" id="STJ78766.1"/>
    </source>
</evidence>
<organism evidence="12 13">
    <name type="scientific">Escherichia coli</name>
    <dbReference type="NCBI Taxonomy" id="562"/>
    <lineage>
        <taxon>Bacteria</taxon>
        <taxon>Pseudomonadati</taxon>
        <taxon>Pseudomonadota</taxon>
        <taxon>Gammaproteobacteria</taxon>
        <taxon>Enterobacterales</taxon>
        <taxon>Enterobacteriaceae</taxon>
        <taxon>Escherichia</taxon>
    </lineage>
</organism>
<evidence type="ECO:0000256" key="4">
    <source>
        <dbReference type="ARBA" id="ARBA00022729"/>
    </source>
</evidence>
<keyword evidence="3" id="KW-1029">Fimbrium biogenesis</keyword>
<evidence type="ECO:0000256" key="3">
    <source>
        <dbReference type="ARBA" id="ARBA00022558"/>
    </source>
</evidence>
<accession>A0A376Y304</accession>
<dbReference type="SUPFAM" id="SSF49354">
    <property type="entry name" value="PapD-like"/>
    <property type="match status" value="1"/>
</dbReference>
<evidence type="ECO:0000256" key="8">
    <source>
        <dbReference type="RuleBase" id="RU003918"/>
    </source>
</evidence>
<dbReference type="InterPro" id="IPR013783">
    <property type="entry name" value="Ig-like_fold"/>
</dbReference>
<dbReference type="InterPro" id="IPR036316">
    <property type="entry name" value="Pili_assmbl_chap_C_dom_sf"/>
</dbReference>
<dbReference type="InterPro" id="IPR018046">
    <property type="entry name" value="Pili_assmbl_chaperone_CS"/>
</dbReference>
<dbReference type="InterPro" id="IPR016147">
    <property type="entry name" value="Pili_assmbl_chaperone_N"/>
</dbReference>
<keyword evidence="4" id="KW-0732">Signal</keyword>
<dbReference type="InterPro" id="IPR008962">
    <property type="entry name" value="PapD-like_sf"/>
</dbReference>
<dbReference type="RefSeq" id="WP_021520533.1">
    <property type="nucleotide sequence ID" value="NZ_BFYK01000005.1"/>
</dbReference>
<evidence type="ECO:0000313" key="14">
    <source>
        <dbReference type="Proteomes" id="UP000514754"/>
    </source>
</evidence>
<feature type="domain" description="Pili assembly chaperone C-terminal" evidence="10">
    <location>
        <begin position="172"/>
        <end position="233"/>
    </location>
</feature>
<comment type="subcellular location">
    <subcellularLocation>
        <location evidence="1 8">Periplasm</location>
    </subcellularLocation>
</comment>
<gene>
    <name evidence="12" type="primary">focC</name>
    <name evidence="11" type="ORF">HVW43_26275</name>
    <name evidence="12" type="ORF">NCTC9117_01312</name>
</gene>